<dbReference type="EMBL" id="JAWJWE010000001">
    <property type="protein sequence ID" value="KAK6645597.1"/>
    <property type="molecule type" value="Genomic_DNA"/>
</dbReference>
<protein>
    <submittedName>
        <fullName evidence="2">Uncharacterized protein</fullName>
    </submittedName>
</protein>
<accession>A0AAN8XUP4</accession>
<feature type="region of interest" description="Disordered" evidence="1">
    <location>
        <begin position="58"/>
        <end position="85"/>
    </location>
</feature>
<evidence type="ECO:0000313" key="3">
    <source>
        <dbReference type="Proteomes" id="UP001372834"/>
    </source>
</evidence>
<organism evidence="2 3">
    <name type="scientific">Polyplax serrata</name>
    <name type="common">Common mouse louse</name>
    <dbReference type="NCBI Taxonomy" id="468196"/>
    <lineage>
        <taxon>Eukaryota</taxon>
        <taxon>Metazoa</taxon>
        <taxon>Ecdysozoa</taxon>
        <taxon>Arthropoda</taxon>
        <taxon>Hexapoda</taxon>
        <taxon>Insecta</taxon>
        <taxon>Pterygota</taxon>
        <taxon>Neoptera</taxon>
        <taxon>Paraneoptera</taxon>
        <taxon>Psocodea</taxon>
        <taxon>Troctomorpha</taxon>
        <taxon>Phthiraptera</taxon>
        <taxon>Anoplura</taxon>
        <taxon>Polyplacidae</taxon>
        <taxon>Polyplax</taxon>
    </lineage>
</organism>
<name>A0AAN8XUP4_POLSC</name>
<sequence>MKEKIIKEDEWDAKKRIKGKVSRLKRRTRTERKNAKVKDADGKFLSVEEVERWRLPKKVKKGPQGAPEKTFGEMNFREPPSWKKA</sequence>
<gene>
    <name evidence="2" type="ORF">RUM43_001877</name>
</gene>
<comment type="caution">
    <text evidence="2">The sequence shown here is derived from an EMBL/GenBank/DDBJ whole genome shotgun (WGS) entry which is preliminary data.</text>
</comment>
<dbReference type="AlphaFoldDB" id="A0AAN8XUP4"/>
<reference evidence="2 3" key="1">
    <citation type="submission" date="2023-10" db="EMBL/GenBank/DDBJ databases">
        <title>Genomes of two closely related lineages of the louse Polyplax serrata with different host specificities.</title>
        <authorList>
            <person name="Martinu J."/>
            <person name="Tarabai H."/>
            <person name="Stefka J."/>
            <person name="Hypsa V."/>
        </authorList>
    </citation>
    <scope>NUCLEOTIDE SEQUENCE [LARGE SCALE GENOMIC DNA]</scope>
    <source>
        <strain evidence="2">HR10_N</strain>
    </source>
</reference>
<evidence type="ECO:0000256" key="1">
    <source>
        <dbReference type="SAM" id="MobiDB-lite"/>
    </source>
</evidence>
<dbReference type="Proteomes" id="UP001372834">
    <property type="component" value="Unassembled WGS sequence"/>
</dbReference>
<proteinExistence type="predicted"/>
<evidence type="ECO:0000313" key="2">
    <source>
        <dbReference type="EMBL" id="KAK6645597.1"/>
    </source>
</evidence>